<evidence type="ECO:0000256" key="2">
    <source>
        <dbReference type="ARBA" id="ARBA00001958"/>
    </source>
</evidence>
<comment type="catalytic activity">
    <reaction evidence="1 16">
        <text>(R)-pantothenate + ATP = (R)-4'-phosphopantothenate + ADP + H(+)</text>
        <dbReference type="Rhea" id="RHEA:16373"/>
        <dbReference type="ChEBI" id="CHEBI:10986"/>
        <dbReference type="ChEBI" id="CHEBI:15378"/>
        <dbReference type="ChEBI" id="CHEBI:29032"/>
        <dbReference type="ChEBI" id="CHEBI:30616"/>
        <dbReference type="ChEBI" id="CHEBI:456216"/>
        <dbReference type="EC" id="2.7.1.33"/>
    </reaction>
</comment>
<dbReference type="EC" id="2.7.1.33" evidence="6 16"/>
<accession>A0A2A5WH44</accession>
<evidence type="ECO:0000256" key="9">
    <source>
        <dbReference type="ARBA" id="ARBA00022741"/>
    </source>
</evidence>
<dbReference type="GO" id="GO:0015937">
    <property type="term" value="P:coenzyme A biosynthetic process"/>
    <property type="evidence" value="ECO:0007669"/>
    <property type="project" value="UniProtKB-UniRule"/>
</dbReference>
<comment type="similarity">
    <text evidence="14 16">Belongs to the type III pantothenate kinase family.</text>
</comment>
<gene>
    <name evidence="16" type="primary">coaX</name>
    <name evidence="17" type="ORF">CNE99_10620</name>
</gene>
<evidence type="ECO:0000256" key="16">
    <source>
        <dbReference type="HAMAP-Rule" id="MF_01274"/>
    </source>
</evidence>
<feature type="binding site" evidence="16">
    <location>
        <position position="100"/>
    </location>
    <ligand>
        <name>substrate</name>
    </ligand>
</feature>
<keyword evidence="10 16" id="KW-0418">Kinase</keyword>
<comment type="cofactor">
    <cofactor evidence="16">
        <name>NH4(+)</name>
        <dbReference type="ChEBI" id="CHEBI:28938"/>
    </cofactor>
    <cofactor evidence="16">
        <name>K(+)</name>
        <dbReference type="ChEBI" id="CHEBI:29103"/>
    </cofactor>
    <text evidence="16">A monovalent cation. Ammonium or potassium.</text>
</comment>
<keyword evidence="8 16" id="KW-0808">Transferase</keyword>
<keyword evidence="11 16" id="KW-0067">ATP-binding</keyword>
<evidence type="ECO:0000256" key="10">
    <source>
        <dbReference type="ARBA" id="ARBA00022777"/>
    </source>
</evidence>
<keyword evidence="9 16" id="KW-0547">Nucleotide-binding</keyword>
<evidence type="ECO:0000313" key="18">
    <source>
        <dbReference type="Proteomes" id="UP000219327"/>
    </source>
</evidence>
<keyword evidence="12 16" id="KW-0630">Potassium</keyword>
<dbReference type="GO" id="GO:0046872">
    <property type="term" value="F:metal ion binding"/>
    <property type="evidence" value="ECO:0007669"/>
    <property type="project" value="UniProtKB-KW"/>
</dbReference>
<dbReference type="Gene3D" id="3.30.420.40">
    <property type="match status" value="2"/>
</dbReference>
<comment type="pathway">
    <text evidence="4 16">Cofactor biosynthesis; coenzyme A biosynthesis; CoA from (R)-pantothenate: step 1/5.</text>
</comment>
<evidence type="ECO:0000256" key="12">
    <source>
        <dbReference type="ARBA" id="ARBA00022958"/>
    </source>
</evidence>
<dbReference type="PANTHER" id="PTHR34265:SF1">
    <property type="entry name" value="TYPE III PANTOTHENATE KINASE"/>
    <property type="match status" value="1"/>
</dbReference>
<keyword evidence="13 16" id="KW-0173">Coenzyme A biosynthesis</keyword>
<dbReference type="GO" id="GO:0005524">
    <property type="term" value="F:ATP binding"/>
    <property type="evidence" value="ECO:0007669"/>
    <property type="project" value="UniProtKB-UniRule"/>
</dbReference>
<dbReference type="InterPro" id="IPR043129">
    <property type="entry name" value="ATPase_NBD"/>
</dbReference>
<feature type="binding site" evidence="16">
    <location>
        <position position="185"/>
    </location>
    <ligand>
        <name>substrate</name>
    </ligand>
</feature>
<feature type="binding site" evidence="16">
    <location>
        <begin position="6"/>
        <end position="13"/>
    </location>
    <ligand>
        <name>ATP</name>
        <dbReference type="ChEBI" id="CHEBI:30616"/>
    </ligand>
</feature>
<feature type="binding site" evidence="16">
    <location>
        <position position="133"/>
    </location>
    <ligand>
        <name>ATP</name>
        <dbReference type="ChEBI" id="CHEBI:30616"/>
    </ligand>
</feature>
<dbReference type="UniPathway" id="UPA00241">
    <property type="reaction ID" value="UER00352"/>
</dbReference>
<dbReference type="InterPro" id="IPR004619">
    <property type="entry name" value="Type_III_PanK"/>
</dbReference>
<evidence type="ECO:0000256" key="14">
    <source>
        <dbReference type="ARBA" id="ARBA00038036"/>
    </source>
</evidence>
<dbReference type="GO" id="GO:0004594">
    <property type="term" value="F:pantothenate kinase activity"/>
    <property type="evidence" value="ECO:0007669"/>
    <property type="project" value="UniProtKB-UniRule"/>
</dbReference>
<name>A0A2A5WH44_9GAMM</name>
<dbReference type="GO" id="GO:0005737">
    <property type="term" value="C:cytoplasm"/>
    <property type="evidence" value="ECO:0007669"/>
    <property type="project" value="UniProtKB-SubCell"/>
</dbReference>
<comment type="subcellular location">
    <subcellularLocation>
        <location evidence="3 16">Cytoplasm</location>
    </subcellularLocation>
</comment>
<proteinExistence type="inferred from homology"/>
<evidence type="ECO:0000256" key="15">
    <source>
        <dbReference type="ARBA" id="ARBA00040883"/>
    </source>
</evidence>
<evidence type="ECO:0000256" key="4">
    <source>
        <dbReference type="ARBA" id="ARBA00005225"/>
    </source>
</evidence>
<dbReference type="SUPFAM" id="SSF53067">
    <property type="entry name" value="Actin-like ATPase domain"/>
    <property type="match status" value="2"/>
</dbReference>
<dbReference type="Proteomes" id="UP000219327">
    <property type="component" value="Unassembled WGS sequence"/>
</dbReference>
<evidence type="ECO:0000256" key="7">
    <source>
        <dbReference type="ARBA" id="ARBA00022490"/>
    </source>
</evidence>
<dbReference type="AlphaFoldDB" id="A0A2A5WH44"/>
<organism evidence="17 18">
    <name type="scientific">OM182 bacterium MED-G24</name>
    <dbReference type="NCBI Taxonomy" id="1986255"/>
    <lineage>
        <taxon>Bacteria</taxon>
        <taxon>Pseudomonadati</taxon>
        <taxon>Pseudomonadota</taxon>
        <taxon>Gammaproteobacteria</taxon>
        <taxon>OMG group</taxon>
        <taxon>OM182 clade</taxon>
    </lineage>
</organism>
<evidence type="ECO:0000256" key="11">
    <source>
        <dbReference type="ARBA" id="ARBA00022840"/>
    </source>
</evidence>
<feature type="active site" description="Proton acceptor" evidence="16">
    <location>
        <position position="109"/>
    </location>
</feature>
<dbReference type="NCBIfam" id="TIGR00671">
    <property type="entry name" value="baf"/>
    <property type="match status" value="1"/>
</dbReference>
<dbReference type="Pfam" id="PF03309">
    <property type="entry name" value="Pan_kinase"/>
    <property type="match status" value="1"/>
</dbReference>
<protein>
    <recommendedName>
        <fullName evidence="15 16">Type III pantothenate kinase</fullName>
        <ecNumber evidence="6 16">2.7.1.33</ecNumber>
    </recommendedName>
    <alternativeName>
        <fullName evidence="16">PanK-III</fullName>
    </alternativeName>
    <alternativeName>
        <fullName evidence="16">Pantothenic acid kinase</fullName>
    </alternativeName>
</protein>
<comment type="caution">
    <text evidence="17">The sequence shown here is derived from an EMBL/GenBank/DDBJ whole genome shotgun (WGS) entry which is preliminary data.</text>
</comment>
<dbReference type="EMBL" id="NTKD01000081">
    <property type="protein sequence ID" value="PDH35820.1"/>
    <property type="molecule type" value="Genomic_DNA"/>
</dbReference>
<evidence type="ECO:0000256" key="1">
    <source>
        <dbReference type="ARBA" id="ARBA00001206"/>
    </source>
</evidence>
<dbReference type="PANTHER" id="PTHR34265">
    <property type="entry name" value="TYPE III PANTOTHENATE KINASE"/>
    <property type="match status" value="1"/>
</dbReference>
<evidence type="ECO:0000256" key="6">
    <source>
        <dbReference type="ARBA" id="ARBA00012102"/>
    </source>
</evidence>
<evidence type="ECO:0000256" key="3">
    <source>
        <dbReference type="ARBA" id="ARBA00004496"/>
    </source>
</evidence>
<evidence type="ECO:0000313" key="17">
    <source>
        <dbReference type="EMBL" id="PDH35820.1"/>
    </source>
</evidence>
<dbReference type="HAMAP" id="MF_01274">
    <property type="entry name" value="Pantothen_kinase_3"/>
    <property type="match status" value="1"/>
</dbReference>
<dbReference type="CDD" id="cd24015">
    <property type="entry name" value="ASKHA_NBD_PanK-III"/>
    <property type="match status" value="1"/>
</dbReference>
<evidence type="ECO:0000256" key="8">
    <source>
        <dbReference type="ARBA" id="ARBA00022679"/>
    </source>
</evidence>
<sequence length="256" mass="27952">MILCLDIGNSQVYGGVFDGDRSLVQFRRTSQSHSSSDEMGVFFRAVLRENNIDPDDLTEVGICCVVPDLLYSLRACCQKYFGLEPLVLKPGIKTGLKIRYRDPREVGADRIADAMGAISLFPDKDLIVADFGTATTVCAITRDKEFLGGNILPGMRLSMESLEAKTAQLPSVEILPVSTAVGRSTVESIQAGLYWSTVGTIRELVNRISGEVFDGERPMVIGTGGFAQLINREGLFDAVVPDLILTGMREVLKLNR</sequence>
<dbReference type="NCBIfam" id="NF009855">
    <property type="entry name" value="PRK13321.1"/>
    <property type="match status" value="1"/>
</dbReference>
<comment type="cofactor">
    <cofactor evidence="2">
        <name>K(+)</name>
        <dbReference type="ChEBI" id="CHEBI:29103"/>
    </cofactor>
</comment>
<evidence type="ECO:0000256" key="13">
    <source>
        <dbReference type="ARBA" id="ARBA00022993"/>
    </source>
</evidence>
<feature type="binding site" evidence="16">
    <location>
        <begin position="107"/>
        <end position="110"/>
    </location>
    <ligand>
        <name>substrate</name>
    </ligand>
</feature>
<keyword evidence="16" id="KW-0479">Metal-binding</keyword>
<reference evidence="17 18" key="1">
    <citation type="submission" date="2017-08" db="EMBL/GenBank/DDBJ databases">
        <title>Fine stratification of microbial communities through a metagenomic profile of the photic zone.</title>
        <authorList>
            <person name="Haro-Moreno J.M."/>
            <person name="Lopez-Perez M."/>
            <person name="De La Torre J."/>
            <person name="Picazo A."/>
            <person name="Camacho A."/>
            <person name="Rodriguez-Valera F."/>
        </authorList>
    </citation>
    <scope>NUCLEOTIDE SEQUENCE [LARGE SCALE GENOMIC DNA]</scope>
    <source>
        <strain evidence="17">MED-G24</strain>
    </source>
</reference>
<comment type="subunit">
    <text evidence="5 16">Homodimer.</text>
</comment>
<keyword evidence="7 16" id="KW-0963">Cytoplasm</keyword>
<comment type="function">
    <text evidence="16">Catalyzes the phosphorylation of pantothenate (Pan), the first step in CoA biosynthesis.</text>
</comment>
<feature type="binding site" evidence="16">
    <location>
        <position position="130"/>
    </location>
    <ligand>
        <name>K(+)</name>
        <dbReference type="ChEBI" id="CHEBI:29103"/>
    </ligand>
</feature>
<evidence type="ECO:0000256" key="5">
    <source>
        <dbReference type="ARBA" id="ARBA00011738"/>
    </source>
</evidence>